<feature type="transmembrane region" description="Helical" evidence="6">
    <location>
        <begin position="206"/>
        <end position="229"/>
    </location>
</feature>
<dbReference type="CDD" id="cd13124">
    <property type="entry name" value="MATE_SpoVB_like"/>
    <property type="match status" value="1"/>
</dbReference>
<evidence type="ECO:0000256" key="4">
    <source>
        <dbReference type="ARBA" id="ARBA00022989"/>
    </source>
</evidence>
<comment type="subcellular location">
    <subcellularLocation>
        <location evidence="1">Cell membrane</location>
        <topology evidence="1">Multi-pass membrane protein</topology>
    </subcellularLocation>
</comment>
<evidence type="ECO:0000313" key="8">
    <source>
        <dbReference type="Proteomes" id="UP001198182"/>
    </source>
</evidence>
<dbReference type="RefSeq" id="WP_308453160.1">
    <property type="nucleotide sequence ID" value="NZ_JAJEQR010000012.1"/>
</dbReference>
<feature type="transmembrane region" description="Helical" evidence="6">
    <location>
        <begin position="167"/>
        <end position="186"/>
    </location>
</feature>
<feature type="transmembrane region" description="Helical" evidence="6">
    <location>
        <begin position="299"/>
        <end position="325"/>
    </location>
</feature>
<keyword evidence="3 6" id="KW-0812">Transmembrane</keyword>
<accession>A0AAE3E979</accession>
<dbReference type="InterPro" id="IPR002797">
    <property type="entry name" value="Polysacc_synth"/>
</dbReference>
<dbReference type="PANTHER" id="PTHR30250">
    <property type="entry name" value="PST FAMILY PREDICTED COLANIC ACID TRANSPORTER"/>
    <property type="match status" value="1"/>
</dbReference>
<feature type="transmembrane region" description="Helical" evidence="6">
    <location>
        <begin position="465"/>
        <end position="487"/>
    </location>
</feature>
<dbReference type="GO" id="GO:0005886">
    <property type="term" value="C:plasma membrane"/>
    <property type="evidence" value="ECO:0007669"/>
    <property type="project" value="UniProtKB-SubCell"/>
</dbReference>
<keyword evidence="4 6" id="KW-1133">Transmembrane helix</keyword>
<proteinExistence type="predicted"/>
<keyword evidence="5 6" id="KW-0472">Membrane</keyword>
<feature type="transmembrane region" description="Helical" evidence="6">
    <location>
        <begin position="499"/>
        <end position="518"/>
    </location>
</feature>
<reference evidence="7" key="1">
    <citation type="submission" date="2021-10" db="EMBL/GenBank/DDBJ databases">
        <title>Anaerobic single-cell dispensing facilitates the cultivation of human gut bacteria.</title>
        <authorList>
            <person name="Afrizal A."/>
        </authorList>
    </citation>
    <scope>NUCLEOTIDE SEQUENCE</scope>
    <source>
        <strain evidence="7">CLA-AA-H215</strain>
    </source>
</reference>
<gene>
    <name evidence="7" type="ORF">LKD81_05670</name>
</gene>
<dbReference type="InterPro" id="IPR050833">
    <property type="entry name" value="Poly_Biosynth_Transport"/>
</dbReference>
<sequence length="548" mass="59290">MAKQPKKNKGNNFLVQGSILAIAGIVVRLIGLLYRVPLMNTIGEDGMGVYSTAFSIYNILLLISSYSLPLAVSRLVAARISLGQYKNARRVFQGALMFATASGVIMCSITWFGSNFFADLMKMPEAAYAIRVLAPCILIMAFLGVFRGYFQGHGTMVPTATSQIAEQVFNAVVSVAAGYMLFKAGTERDLAEGTKGFYSAAYGASGGTLGTVTGAGIALLFFIVLYFSFRKVEDAKCRRDKHENRESYGYILKIVIMTILPVLFSTTIYQISSVLDQGIYAQSVSDSYASVWGAYSSKYLLMIHVPTAIASSMGSSIIPALAAAISRGNKTEIIDKTGTAIRFNMVIAIPASIGLAVLAGPIMNLLFSGDNSVAIHMMLIGSTMVMFNALSTISNSVLQGIGNIWIPVKNALIALVLHIGILAFMLWVLDLGIDGVVLSNVIFYIMMCVFNQLSIRHILQYRQEYIKTFVCPLFSSAVMGLAASILYRVIHALIHSNMVSLLLSILVAVVVYAVLMLLTKGIDEVDLASFPKGRTLVAIAKKLHLLGR</sequence>
<dbReference type="Pfam" id="PF01943">
    <property type="entry name" value="Polysacc_synt"/>
    <property type="match status" value="1"/>
</dbReference>
<dbReference type="Proteomes" id="UP001198182">
    <property type="component" value="Unassembled WGS sequence"/>
</dbReference>
<organism evidence="7 8">
    <name type="scientific">Hominifimenecus microfluidus</name>
    <dbReference type="NCBI Taxonomy" id="2885348"/>
    <lineage>
        <taxon>Bacteria</taxon>
        <taxon>Bacillati</taxon>
        <taxon>Bacillota</taxon>
        <taxon>Clostridia</taxon>
        <taxon>Lachnospirales</taxon>
        <taxon>Lachnospiraceae</taxon>
        <taxon>Hominifimenecus</taxon>
    </lineage>
</organism>
<dbReference type="PANTHER" id="PTHR30250:SF21">
    <property type="entry name" value="LIPID II FLIPPASE MURJ"/>
    <property type="match status" value="1"/>
</dbReference>
<dbReference type="PIRSF" id="PIRSF038958">
    <property type="entry name" value="PG_synth_SpoVB"/>
    <property type="match status" value="1"/>
</dbReference>
<keyword evidence="2" id="KW-1003">Cell membrane</keyword>
<feature type="transmembrane region" description="Helical" evidence="6">
    <location>
        <begin position="250"/>
        <end position="271"/>
    </location>
</feature>
<feature type="transmembrane region" description="Helical" evidence="6">
    <location>
        <begin position="435"/>
        <end position="453"/>
    </location>
</feature>
<feature type="transmembrane region" description="Helical" evidence="6">
    <location>
        <begin position="126"/>
        <end position="146"/>
    </location>
</feature>
<dbReference type="EMBL" id="JAJEQR010000012">
    <property type="protein sequence ID" value="MCC2230489.1"/>
    <property type="molecule type" value="Genomic_DNA"/>
</dbReference>
<name>A0AAE3E979_9FIRM</name>
<evidence type="ECO:0000256" key="1">
    <source>
        <dbReference type="ARBA" id="ARBA00004651"/>
    </source>
</evidence>
<feature type="transmembrane region" description="Helical" evidence="6">
    <location>
        <begin position="94"/>
        <end position="114"/>
    </location>
</feature>
<dbReference type="InterPro" id="IPR024923">
    <property type="entry name" value="PG_synth_SpoVB"/>
</dbReference>
<evidence type="ECO:0000256" key="6">
    <source>
        <dbReference type="SAM" id="Phobius"/>
    </source>
</evidence>
<evidence type="ECO:0000256" key="2">
    <source>
        <dbReference type="ARBA" id="ARBA00022475"/>
    </source>
</evidence>
<feature type="transmembrane region" description="Helical" evidence="6">
    <location>
        <begin position="373"/>
        <end position="390"/>
    </location>
</feature>
<feature type="transmembrane region" description="Helical" evidence="6">
    <location>
        <begin position="12"/>
        <end position="34"/>
    </location>
</feature>
<comment type="caution">
    <text evidence="7">The sequence shown here is derived from an EMBL/GenBank/DDBJ whole genome shotgun (WGS) entry which is preliminary data.</text>
</comment>
<feature type="transmembrane region" description="Helical" evidence="6">
    <location>
        <begin position="411"/>
        <end position="429"/>
    </location>
</feature>
<protein>
    <submittedName>
        <fullName evidence="7">Polysaccharide biosynthesis protein</fullName>
    </submittedName>
</protein>
<evidence type="ECO:0000256" key="5">
    <source>
        <dbReference type="ARBA" id="ARBA00023136"/>
    </source>
</evidence>
<feature type="transmembrane region" description="Helical" evidence="6">
    <location>
        <begin position="346"/>
        <end position="367"/>
    </location>
</feature>
<keyword evidence="8" id="KW-1185">Reference proteome</keyword>
<feature type="transmembrane region" description="Helical" evidence="6">
    <location>
        <begin position="54"/>
        <end position="73"/>
    </location>
</feature>
<evidence type="ECO:0000256" key="3">
    <source>
        <dbReference type="ARBA" id="ARBA00022692"/>
    </source>
</evidence>
<evidence type="ECO:0000313" key="7">
    <source>
        <dbReference type="EMBL" id="MCC2230489.1"/>
    </source>
</evidence>
<dbReference type="AlphaFoldDB" id="A0AAE3E979"/>